<dbReference type="PANTHER" id="PTHR43540:SF3">
    <property type="entry name" value="ENTEROBACTIN SYNTHASE COMPONENT B"/>
    <property type="match status" value="1"/>
</dbReference>
<organism evidence="3 4">
    <name type="scientific">Burkholderia multivorans</name>
    <dbReference type="NCBI Taxonomy" id="87883"/>
    <lineage>
        <taxon>Bacteria</taxon>
        <taxon>Pseudomonadati</taxon>
        <taxon>Pseudomonadota</taxon>
        <taxon>Betaproteobacteria</taxon>
        <taxon>Burkholderiales</taxon>
        <taxon>Burkholderiaceae</taxon>
        <taxon>Burkholderia</taxon>
        <taxon>Burkholderia cepacia complex</taxon>
    </lineage>
</organism>
<dbReference type="RefSeq" id="WP_088927441.1">
    <property type="nucleotide sequence ID" value="NZ_CADFGW010000009.1"/>
</dbReference>
<protein>
    <submittedName>
        <fullName evidence="3">Isochorismatase</fullName>
        <ecNumber evidence="3">3.3.2.1</ecNumber>
    </submittedName>
</protein>
<dbReference type="Gene3D" id="3.40.50.850">
    <property type="entry name" value="Isochorismatase-like"/>
    <property type="match status" value="1"/>
</dbReference>
<dbReference type="SUPFAM" id="SSF52499">
    <property type="entry name" value="Isochorismatase-like hydrolases"/>
    <property type="match status" value="1"/>
</dbReference>
<comment type="caution">
    <text evidence="3">The sequence shown here is derived from an EMBL/GenBank/DDBJ whole genome shotgun (WGS) entry which is preliminary data.</text>
</comment>
<dbReference type="EMBL" id="FKJW01000005">
    <property type="protein sequence ID" value="SAJ98041.1"/>
    <property type="molecule type" value="Genomic_DNA"/>
</dbReference>
<sequence>MALPTIKHYDPPVRPALQRPGTNWRADARCSALLIHDMQRYFLRGYESTEFVGQLIGRIARLRAQCDALGIPVYYTAQPGGQHPDDRGLLCDVWGPGLSTRAEDVAIVDALAPRPHDVVMTKHRYSAYAKSDFLDRLRAAGTRQLVVCGVYAHIGCLVTATETFMADIQPFFAADALGDFSREHHQLAIDYVASLAGRVLTTDALCAEFAETRPVTMEAMQ</sequence>
<evidence type="ECO:0000259" key="2">
    <source>
        <dbReference type="Pfam" id="PF00857"/>
    </source>
</evidence>
<reference evidence="3 4" key="1">
    <citation type="submission" date="2016-04" db="EMBL/GenBank/DDBJ databases">
        <authorList>
            <person name="Peeters C."/>
        </authorList>
    </citation>
    <scope>NUCLEOTIDE SEQUENCE [LARGE SCALE GENOMIC DNA]</scope>
    <source>
        <strain evidence="3">LMG 29311</strain>
    </source>
</reference>
<name>A0ABD7L7L8_9BURK</name>
<proteinExistence type="predicted"/>
<accession>A0ABD7L7L8</accession>
<dbReference type="InterPro" id="IPR016291">
    <property type="entry name" value="Isochorismatase"/>
</dbReference>
<gene>
    <name evidence="3" type="primary">dhbB_1</name>
    <name evidence="3" type="ORF">UA18_03747</name>
</gene>
<dbReference type="AlphaFoldDB" id="A0ABD7L7L8"/>
<dbReference type="Pfam" id="PF00857">
    <property type="entry name" value="Isochorismatase"/>
    <property type="match status" value="1"/>
</dbReference>
<evidence type="ECO:0000256" key="1">
    <source>
        <dbReference type="ARBA" id="ARBA00022801"/>
    </source>
</evidence>
<evidence type="ECO:0000313" key="4">
    <source>
        <dbReference type="Proteomes" id="UP000196218"/>
    </source>
</evidence>
<keyword evidence="1 3" id="KW-0378">Hydrolase</keyword>
<dbReference type="PRINTS" id="PR01398">
    <property type="entry name" value="ISCHRISMTASE"/>
</dbReference>
<dbReference type="PANTHER" id="PTHR43540">
    <property type="entry name" value="PEROXYUREIDOACRYLATE/UREIDOACRYLATE AMIDOHYDROLASE-RELATED"/>
    <property type="match status" value="1"/>
</dbReference>
<dbReference type="InterPro" id="IPR036380">
    <property type="entry name" value="Isochorismatase-like_sf"/>
</dbReference>
<dbReference type="InterPro" id="IPR000868">
    <property type="entry name" value="Isochorismatase-like_dom"/>
</dbReference>
<evidence type="ECO:0000313" key="3">
    <source>
        <dbReference type="EMBL" id="SAJ98041.1"/>
    </source>
</evidence>
<dbReference type="InterPro" id="IPR050272">
    <property type="entry name" value="Isochorismatase-like_hydrls"/>
</dbReference>
<feature type="domain" description="Isochorismatase-like" evidence="2">
    <location>
        <begin position="31"/>
        <end position="203"/>
    </location>
</feature>
<dbReference type="GO" id="GO:0008908">
    <property type="term" value="F:isochorismatase activity"/>
    <property type="evidence" value="ECO:0007669"/>
    <property type="project" value="UniProtKB-EC"/>
</dbReference>
<dbReference type="Proteomes" id="UP000196218">
    <property type="component" value="Unassembled WGS sequence"/>
</dbReference>
<dbReference type="EC" id="3.3.2.1" evidence="3"/>